<feature type="transmembrane region" description="Helical" evidence="1">
    <location>
        <begin position="195"/>
        <end position="213"/>
    </location>
</feature>
<evidence type="ECO:0000256" key="1">
    <source>
        <dbReference type="SAM" id="Phobius"/>
    </source>
</evidence>
<sequence>MTAVAPAPRPPFLRGLPWSVVRLHRTALWLWIAFVAAGTGWLLRALWLSAGDERYDPACAPRCIDPEPFDAYIPLHLQGRVMAILPLAVAVFAGGALVGRELERGTAALAWVQSVTPTRWLATKLAVPALLLTGGTTGLTLLFRRVWSTGHPEDRPGWYENDIFLSTGPVLVAYVLLGLALGALAGLLMRRTLSGLGLAFFATLLVYVLLAMGRTHLWPATRWTGFEAARLPGDAERLEVGVITAAGESVQGPECNLDQPGEFDQCLTNNEYTDVYAVGHPASHYWPLQLVETGIVLALAALACWAAFALLRRRTA</sequence>
<gene>
    <name evidence="2" type="ORF">SAMN05216252_11413</name>
</gene>
<reference evidence="2 3" key="1">
    <citation type="submission" date="2017-06" db="EMBL/GenBank/DDBJ databases">
        <authorList>
            <person name="Kim H.J."/>
            <person name="Triplett B.A."/>
        </authorList>
    </citation>
    <scope>NUCLEOTIDE SEQUENCE [LARGE SCALE GENOMIC DNA]</scope>
    <source>
        <strain evidence="2 3">CGMCC 4.1858</strain>
    </source>
</reference>
<keyword evidence="1" id="KW-0472">Membrane</keyword>
<dbReference type="RefSeq" id="WP_245939035.1">
    <property type="nucleotide sequence ID" value="NZ_FZOF01000014.1"/>
</dbReference>
<organism evidence="2 3">
    <name type="scientific">Actinacidiphila glaucinigra</name>
    <dbReference type="NCBI Taxonomy" id="235986"/>
    <lineage>
        <taxon>Bacteria</taxon>
        <taxon>Bacillati</taxon>
        <taxon>Actinomycetota</taxon>
        <taxon>Actinomycetes</taxon>
        <taxon>Kitasatosporales</taxon>
        <taxon>Streptomycetaceae</taxon>
        <taxon>Actinacidiphila</taxon>
    </lineage>
</organism>
<evidence type="ECO:0000313" key="3">
    <source>
        <dbReference type="Proteomes" id="UP000198280"/>
    </source>
</evidence>
<dbReference type="Proteomes" id="UP000198280">
    <property type="component" value="Unassembled WGS sequence"/>
</dbReference>
<dbReference type="AlphaFoldDB" id="A0A239JT32"/>
<protein>
    <recommendedName>
        <fullName evidence="4">ABC transporter permease</fullName>
    </recommendedName>
</protein>
<keyword evidence="1" id="KW-1133">Transmembrane helix</keyword>
<evidence type="ECO:0000313" key="2">
    <source>
        <dbReference type="EMBL" id="SNT09037.1"/>
    </source>
</evidence>
<proteinExistence type="predicted"/>
<name>A0A239JT32_9ACTN</name>
<feature type="transmembrane region" description="Helical" evidence="1">
    <location>
        <begin position="81"/>
        <end position="99"/>
    </location>
</feature>
<evidence type="ECO:0008006" key="4">
    <source>
        <dbReference type="Google" id="ProtNLM"/>
    </source>
</evidence>
<keyword evidence="3" id="KW-1185">Reference proteome</keyword>
<feature type="transmembrane region" description="Helical" evidence="1">
    <location>
        <begin position="293"/>
        <end position="311"/>
    </location>
</feature>
<feature type="transmembrane region" description="Helical" evidence="1">
    <location>
        <begin position="163"/>
        <end position="188"/>
    </location>
</feature>
<dbReference type="EMBL" id="FZOF01000014">
    <property type="protein sequence ID" value="SNT09037.1"/>
    <property type="molecule type" value="Genomic_DNA"/>
</dbReference>
<feature type="transmembrane region" description="Helical" evidence="1">
    <location>
        <begin position="120"/>
        <end position="143"/>
    </location>
</feature>
<keyword evidence="1" id="KW-0812">Transmembrane</keyword>
<accession>A0A239JT32</accession>
<feature type="transmembrane region" description="Helical" evidence="1">
    <location>
        <begin position="28"/>
        <end position="47"/>
    </location>
</feature>